<keyword evidence="5" id="KW-1185">Reference proteome</keyword>
<proteinExistence type="predicted"/>
<evidence type="ECO:0000256" key="2">
    <source>
        <dbReference type="SAM" id="Phobius"/>
    </source>
</evidence>
<dbReference type="SUPFAM" id="SSF51261">
    <property type="entry name" value="Duplicated hybrid motif"/>
    <property type="match status" value="1"/>
</dbReference>
<evidence type="ECO:0000313" key="5">
    <source>
        <dbReference type="Proteomes" id="UP001078443"/>
    </source>
</evidence>
<dbReference type="PANTHER" id="PTHR21666">
    <property type="entry name" value="PEPTIDASE-RELATED"/>
    <property type="match status" value="1"/>
</dbReference>
<dbReference type="CDD" id="cd12797">
    <property type="entry name" value="M23_peptidase"/>
    <property type="match status" value="1"/>
</dbReference>
<dbReference type="InterPro" id="IPR050570">
    <property type="entry name" value="Cell_wall_metabolism_enzyme"/>
</dbReference>
<keyword evidence="2" id="KW-0472">Membrane</keyword>
<dbReference type="EMBL" id="JAPQER010000002">
    <property type="protein sequence ID" value="MCY6484292.1"/>
    <property type="molecule type" value="Genomic_DNA"/>
</dbReference>
<keyword evidence="2" id="KW-1133">Transmembrane helix</keyword>
<name>A0ABT4CZ83_9CLOT</name>
<evidence type="ECO:0000259" key="3">
    <source>
        <dbReference type="Pfam" id="PF01551"/>
    </source>
</evidence>
<dbReference type="RefSeq" id="WP_268040563.1">
    <property type="nucleotide sequence ID" value="NZ_JAPQER010000002.1"/>
</dbReference>
<reference evidence="4" key="1">
    <citation type="submission" date="2022-12" db="EMBL/GenBank/DDBJ databases">
        <authorList>
            <person name="Wang J."/>
        </authorList>
    </citation>
    <scope>NUCLEOTIDE SEQUENCE</scope>
    <source>
        <strain evidence="4">HY-45-18</strain>
    </source>
</reference>
<evidence type="ECO:0000313" key="4">
    <source>
        <dbReference type="EMBL" id="MCY6484292.1"/>
    </source>
</evidence>
<keyword evidence="2" id="KW-0812">Transmembrane</keyword>
<gene>
    <name evidence="4" type="ORF">OW763_07975</name>
</gene>
<feature type="transmembrane region" description="Helical" evidence="2">
    <location>
        <begin position="44"/>
        <end position="65"/>
    </location>
</feature>
<organism evidence="4 5">
    <name type="scientific">Clostridium aestuarii</name>
    <dbReference type="NCBI Taxonomy" id="338193"/>
    <lineage>
        <taxon>Bacteria</taxon>
        <taxon>Bacillati</taxon>
        <taxon>Bacillota</taxon>
        <taxon>Clostridia</taxon>
        <taxon>Eubacteriales</taxon>
        <taxon>Clostridiaceae</taxon>
        <taxon>Clostridium</taxon>
    </lineage>
</organism>
<evidence type="ECO:0000256" key="1">
    <source>
        <dbReference type="ARBA" id="ARBA00022729"/>
    </source>
</evidence>
<dbReference type="InterPro" id="IPR011055">
    <property type="entry name" value="Dup_hybrid_motif"/>
</dbReference>
<comment type="caution">
    <text evidence="4">The sequence shown here is derived from an EMBL/GenBank/DDBJ whole genome shotgun (WGS) entry which is preliminary data.</text>
</comment>
<dbReference type="Gene3D" id="2.70.70.10">
    <property type="entry name" value="Glucose Permease (Domain IIA)"/>
    <property type="match status" value="1"/>
</dbReference>
<protein>
    <submittedName>
        <fullName evidence="4">M23 family metallopeptidase</fullName>
    </submittedName>
</protein>
<keyword evidence="1" id="KW-0732">Signal</keyword>
<feature type="domain" description="M23ase beta-sheet core" evidence="3">
    <location>
        <begin position="143"/>
        <end position="234"/>
    </location>
</feature>
<dbReference type="PANTHER" id="PTHR21666:SF289">
    <property type="entry name" value="L-ALA--D-GLU ENDOPEPTIDASE"/>
    <property type="match status" value="1"/>
</dbReference>
<dbReference type="Pfam" id="PF01551">
    <property type="entry name" value="Peptidase_M23"/>
    <property type="match status" value="1"/>
</dbReference>
<accession>A0ABT4CZ83</accession>
<dbReference type="InterPro" id="IPR016047">
    <property type="entry name" value="M23ase_b-sheet_dom"/>
</dbReference>
<sequence length="243" mass="28127">MGNYNSEYESYYNSIVNQKRNYNYGYYNNSSEKKHKKNILIKRLMQDLCGVLVMLTLVIICKMIVTPQTVAVYKYSKKIVHKSYDCGSVVQKIKDIRFNQNIQDDIVEFIDKVKAGFLGEKTIKEKIKEKFSLPVYSNLIKEKESGIDIQMKSNSNVLASFNGKVKKCGMDDNLRQYILIDHGQGVETKYCNLERIVVNKNDTVKKGDIIAKNSKDNSGEFIHFEILFMGKNMNLEKNIRVKK</sequence>
<dbReference type="Proteomes" id="UP001078443">
    <property type="component" value="Unassembled WGS sequence"/>
</dbReference>